<accession>A0ABV1IF37</accession>
<feature type="transmembrane region" description="Helical" evidence="10">
    <location>
        <begin position="91"/>
        <end position="114"/>
    </location>
</feature>
<comment type="similarity">
    <text evidence="2 8">Belongs to the prokaryotic riboflavin transporter (P-RFT) (TC 2.A.87) family.</text>
</comment>
<comment type="function">
    <text evidence="8">Probably a riboflavin-binding protein that interacts with the energy-coupling factor (ECF) ABC-transporter complex.</text>
</comment>
<protein>
    <recommendedName>
        <fullName evidence="8">Riboflavin transporter</fullName>
    </recommendedName>
</protein>
<keyword evidence="3 8" id="KW-0813">Transport</keyword>
<dbReference type="Gene3D" id="1.10.1760.20">
    <property type="match status" value="1"/>
</dbReference>
<comment type="caution">
    <text evidence="11">The sequence shown here is derived from an EMBL/GenBank/DDBJ whole genome shotgun (WGS) entry which is preliminary data.</text>
</comment>
<keyword evidence="5 10" id="KW-0812">Transmembrane</keyword>
<evidence type="ECO:0000313" key="11">
    <source>
        <dbReference type="EMBL" id="MEQ2637506.1"/>
    </source>
</evidence>
<evidence type="ECO:0000256" key="10">
    <source>
        <dbReference type="SAM" id="Phobius"/>
    </source>
</evidence>
<evidence type="ECO:0000256" key="2">
    <source>
        <dbReference type="ARBA" id="ARBA00005540"/>
    </source>
</evidence>
<dbReference type="GeneID" id="98644189"/>
<reference evidence="11 12" key="1">
    <citation type="submission" date="2024-04" db="EMBL/GenBank/DDBJ databases">
        <title>Human intestinal bacterial collection.</title>
        <authorList>
            <person name="Pauvert C."/>
            <person name="Hitch T.C.A."/>
            <person name="Clavel T."/>
        </authorList>
    </citation>
    <scope>NUCLEOTIDE SEQUENCE [LARGE SCALE GENOMIC DNA]</scope>
    <source>
        <strain evidence="11 12">CLA-AA-H197</strain>
    </source>
</reference>
<dbReference type="Proteomes" id="UP001478817">
    <property type="component" value="Unassembled WGS sequence"/>
</dbReference>
<name>A0ABV1IF37_9ACTN</name>
<sequence length="194" mass="20610">MATSTHMHSSHDTHSTTAGGGWSTRRIATTALFCALSLILSFVEVPIFPPAPWLMYDPSCVAALVAGLAFGPVTGTLVVVLSWLLHLIFQFSPWGVLMAVIANVALVVPCALVWRRNRTGRGLLAGMVLGGVVSLALCIVCNIVVTPLYTAVSTEAVIGMIVPILVPFNLMKIVLNCVLCALVMKPMAKVLVQD</sequence>
<evidence type="ECO:0000256" key="9">
    <source>
        <dbReference type="SAM" id="MobiDB-lite"/>
    </source>
</evidence>
<keyword evidence="12" id="KW-1185">Reference proteome</keyword>
<dbReference type="PIRSF" id="PIRSF037778">
    <property type="entry name" value="UCP037778_transp_RibU"/>
    <property type="match status" value="1"/>
</dbReference>
<dbReference type="RefSeq" id="WP_117205561.1">
    <property type="nucleotide sequence ID" value="NZ_DBFAUV010000032.1"/>
</dbReference>
<evidence type="ECO:0000256" key="3">
    <source>
        <dbReference type="ARBA" id="ARBA00022448"/>
    </source>
</evidence>
<proteinExistence type="inferred from homology"/>
<keyword evidence="7 8" id="KW-0472">Membrane</keyword>
<evidence type="ECO:0000256" key="8">
    <source>
        <dbReference type="PIRNR" id="PIRNR037778"/>
    </source>
</evidence>
<evidence type="ECO:0000313" key="12">
    <source>
        <dbReference type="Proteomes" id="UP001478817"/>
    </source>
</evidence>
<keyword evidence="6 10" id="KW-1133">Transmembrane helix</keyword>
<organism evidence="11 12">
    <name type="scientific">Paratractidigestivibacter faecalis</name>
    <dbReference type="NCBI Taxonomy" id="2292441"/>
    <lineage>
        <taxon>Bacteria</taxon>
        <taxon>Bacillati</taxon>
        <taxon>Actinomycetota</taxon>
        <taxon>Coriobacteriia</taxon>
        <taxon>Coriobacteriales</taxon>
        <taxon>Atopobiaceae</taxon>
        <taxon>Paratractidigestivibacter</taxon>
    </lineage>
</organism>
<dbReference type="InterPro" id="IPR024529">
    <property type="entry name" value="ECF_trnsprt_substrate-spec"/>
</dbReference>
<feature type="transmembrane region" description="Helical" evidence="10">
    <location>
        <begin position="27"/>
        <end position="48"/>
    </location>
</feature>
<evidence type="ECO:0000256" key="6">
    <source>
        <dbReference type="ARBA" id="ARBA00022989"/>
    </source>
</evidence>
<evidence type="ECO:0000256" key="5">
    <source>
        <dbReference type="ARBA" id="ARBA00022692"/>
    </source>
</evidence>
<dbReference type="PANTHER" id="PTHR38438:SF1">
    <property type="entry name" value="RIBOFLAVIN TRANSPORTER RIBU"/>
    <property type="match status" value="1"/>
</dbReference>
<evidence type="ECO:0000256" key="7">
    <source>
        <dbReference type="ARBA" id="ARBA00023136"/>
    </source>
</evidence>
<dbReference type="EMBL" id="JBBNGS010000005">
    <property type="protein sequence ID" value="MEQ2637506.1"/>
    <property type="molecule type" value="Genomic_DNA"/>
</dbReference>
<feature type="transmembrane region" description="Helical" evidence="10">
    <location>
        <begin position="157"/>
        <end position="184"/>
    </location>
</feature>
<gene>
    <name evidence="11" type="ORF">AAAT05_04025</name>
</gene>
<keyword evidence="4 8" id="KW-1003">Cell membrane</keyword>
<dbReference type="PANTHER" id="PTHR38438">
    <property type="entry name" value="RIBOFLAVIN TRANSPORTER RIBU"/>
    <property type="match status" value="1"/>
</dbReference>
<evidence type="ECO:0000256" key="1">
    <source>
        <dbReference type="ARBA" id="ARBA00004651"/>
    </source>
</evidence>
<dbReference type="Pfam" id="PF12822">
    <property type="entry name" value="ECF_trnsprt"/>
    <property type="match status" value="1"/>
</dbReference>
<evidence type="ECO:0000256" key="4">
    <source>
        <dbReference type="ARBA" id="ARBA00022475"/>
    </source>
</evidence>
<feature type="transmembrane region" description="Helical" evidence="10">
    <location>
        <begin position="123"/>
        <end position="145"/>
    </location>
</feature>
<dbReference type="InterPro" id="IPR025720">
    <property type="entry name" value="RibU"/>
</dbReference>
<feature type="region of interest" description="Disordered" evidence="9">
    <location>
        <begin position="1"/>
        <end position="20"/>
    </location>
</feature>
<feature type="transmembrane region" description="Helical" evidence="10">
    <location>
        <begin position="60"/>
        <end position="85"/>
    </location>
</feature>
<comment type="subcellular location">
    <subcellularLocation>
        <location evidence="1">Cell membrane</location>
        <topology evidence="1">Multi-pass membrane protein</topology>
    </subcellularLocation>
</comment>